<dbReference type="InterPro" id="IPR052715">
    <property type="entry name" value="RAYT_transposase"/>
</dbReference>
<dbReference type="SUPFAM" id="SSF143422">
    <property type="entry name" value="Transposase IS200-like"/>
    <property type="match status" value="1"/>
</dbReference>
<accession>A0A090AKQ4</accession>
<dbReference type="OrthoDB" id="9794403at2"/>
<dbReference type="PANTHER" id="PTHR36966:SF1">
    <property type="entry name" value="REP-ASSOCIATED TYROSINE TRANSPOSASE"/>
    <property type="match status" value="1"/>
</dbReference>
<sequence length="176" mass="21102">MTEYRRAKIEGATYFFTVNCAERHGNRLLINYIDVLRQVFRKVKQEHPFQIDAIVILPEHLHCIWTLPEGDADYKTRWTLIKIGFSRAIPPGERRSQSRIARGERGIWQRRYWEHLIRGDRDFEQHVDYLHWNPVKHGWVKRVRDWPYSSFHAYVRRGIYPADWACQPAETINGGE</sequence>
<dbReference type="SMART" id="SM01321">
    <property type="entry name" value="Y1_Tnp"/>
    <property type="match status" value="1"/>
</dbReference>
<evidence type="ECO:0000313" key="3">
    <source>
        <dbReference type="Proteomes" id="UP000031623"/>
    </source>
</evidence>
<dbReference type="EMBL" id="AP014633">
    <property type="protein sequence ID" value="BAP56242.1"/>
    <property type="molecule type" value="Genomic_DNA"/>
</dbReference>
<dbReference type="GO" id="GO:0004803">
    <property type="term" value="F:transposase activity"/>
    <property type="evidence" value="ECO:0007669"/>
    <property type="project" value="InterPro"/>
</dbReference>
<dbReference type="GO" id="GO:0006313">
    <property type="term" value="P:DNA transposition"/>
    <property type="evidence" value="ECO:0007669"/>
    <property type="project" value="InterPro"/>
</dbReference>
<dbReference type="Proteomes" id="UP000031623">
    <property type="component" value="Chromosome"/>
</dbReference>
<dbReference type="Gene3D" id="3.30.70.1290">
    <property type="entry name" value="Transposase IS200-like"/>
    <property type="match status" value="1"/>
</dbReference>
<name>A0A090AKQ4_9GAMM</name>
<keyword evidence="3" id="KW-1185">Reference proteome</keyword>
<proteinExistence type="predicted"/>
<protein>
    <submittedName>
        <fullName evidence="2">Transposase</fullName>
    </submittedName>
</protein>
<dbReference type="GO" id="GO:0043565">
    <property type="term" value="F:sequence-specific DNA binding"/>
    <property type="evidence" value="ECO:0007669"/>
    <property type="project" value="TreeGrafter"/>
</dbReference>
<dbReference type="NCBIfam" id="NF047646">
    <property type="entry name" value="REP_Tyr_transpos"/>
    <property type="match status" value="1"/>
</dbReference>
<dbReference type="HOGENOM" id="CLU_068226_6_0_6"/>
<feature type="domain" description="Transposase IS200-like" evidence="1">
    <location>
        <begin position="9"/>
        <end position="133"/>
    </location>
</feature>
<dbReference type="STRING" id="40754.THII_1945"/>
<dbReference type="KEGG" id="tig:THII_1945"/>
<dbReference type="AlphaFoldDB" id="A0A090AKQ4"/>
<dbReference type="PANTHER" id="PTHR36966">
    <property type="entry name" value="REP-ASSOCIATED TYROSINE TRANSPOSASE"/>
    <property type="match status" value="1"/>
</dbReference>
<dbReference type="InterPro" id="IPR036515">
    <property type="entry name" value="Transposase_17_sf"/>
</dbReference>
<evidence type="ECO:0000313" key="2">
    <source>
        <dbReference type="EMBL" id="BAP56242.1"/>
    </source>
</evidence>
<dbReference type="InterPro" id="IPR002686">
    <property type="entry name" value="Transposase_17"/>
</dbReference>
<organism evidence="2 3">
    <name type="scientific">Thioploca ingrica</name>
    <dbReference type="NCBI Taxonomy" id="40754"/>
    <lineage>
        <taxon>Bacteria</taxon>
        <taxon>Pseudomonadati</taxon>
        <taxon>Pseudomonadota</taxon>
        <taxon>Gammaproteobacteria</taxon>
        <taxon>Thiotrichales</taxon>
        <taxon>Thiotrichaceae</taxon>
        <taxon>Thioploca</taxon>
    </lineage>
</organism>
<evidence type="ECO:0000259" key="1">
    <source>
        <dbReference type="SMART" id="SM01321"/>
    </source>
</evidence>
<gene>
    <name evidence="2" type="ORF">THII_1945</name>
</gene>
<reference evidence="2 3" key="1">
    <citation type="journal article" date="2014" name="ISME J.">
        <title>Ecophysiology of Thioploca ingrica as revealed by the complete genome sequence supplemented with proteomic evidence.</title>
        <authorList>
            <person name="Kojima H."/>
            <person name="Ogura Y."/>
            <person name="Yamamoto N."/>
            <person name="Togashi T."/>
            <person name="Mori H."/>
            <person name="Watanabe T."/>
            <person name="Nemoto F."/>
            <person name="Kurokawa K."/>
            <person name="Hayashi T."/>
            <person name="Fukui M."/>
        </authorList>
    </citation>
    <scope>NUCLEOTIDE SEQUENCE [LARGE SCALE GENOMIC DNA]</scope>
</reference>